<gene>
    <name evidence="1" type="ORF">K443DRAFT_123538</name>
</gene>
<dbReference type="EMBL" id="KN838663">
    <property type="protein sequence ID" value="KIJ98713.1"/>
    <property type="molecule type" value="Genomic_DNA"/>
</dbReference>
<keyword evidence="2" id="KW-1185">Reference proteome</keyword>
<name>A0A0C9XB49_9AGAR</name>
<sequence length="292" mass="32058">MHKDILTDPSCPTPGTKNENIIILLETYSALEWRKVVNGSPKTKGVGIAGKTWAVKIICGNDGYGGEDHPGSPYDALSDRSSIGPNIQNQPRVGDLEDENLCTARFLEGAGLNHNRDEAAATKQLPPLGCAPARTLKGHSSLKTGNPRKGLPSDLRQLMKRTEPQLALPTFGQAADWPCASQSEQEASQWPALWVQTFKHVASRLQAVSALRHFANPCWRARIHLPETSDDENIWETLGPQQRFEKTLPMEDDAGKKLGGESTQKMGGILKNLWRLQAEKEEGKPQADELAE</sequence>
<evidence type="ECO:0000313" key="1">
    <source>
        <dbReference type="EMBL" id="KIJ98713.1"/>
    </source>
</evidence>
<protein>
    <submittedName>
        <fullName evidence="1">Uncharacterized protein</fullName>
    </submittedName>
</protein>
<dbReference type="HOGENOM" id="CLU_953355_0_0_1"/>
<accession>A0A0C9XB49</accession>
<evidence type="ECO:0000313" key="2">
    <source>
        <dbReference type="Proteomes" id="UP000054477"/>
    </source>
</evidence>
<reference evidence="2" key="2">
    <citation type="submission" date="2015-01" db="EMBL/GenBank/DDBJ databases">
        <title>Evolutionary Origins and Diversification of the Mycorrhizal Mutualists.</title>
        <authorList>
            <consortium name="DOE Joint Genome Institute"/>
            <consortium name="Mycorrhizal Genomics Consortium"/>
            <person name="Kohler A."/>
            <person name="Kuo A."/>
            <person name="Nagy L.G."/>
            <person name="Floudas D."/>
            <person name="Copeland A."/>
            <person name="Barry K.W."/>
            <person name="Cichocki N."/>
            <person name="Veneault-Fourrey C."/>
            <person name="LaButti K."/>
            <person name="Lindquist E.A."/>
            <person name="Lipzen A."/>
            <person name="Lundell T."/>
            <person name="Morin E."/>
            <person name="Murat C."/>
            <person name="Riley R."/>
            <person name="Ohm R."/>
            <person name="Sun H."/>
            <person name="Tunlid A."/>
            <person name="Henrissat B."/>
            <person name="Grigoriev I.V."/>
            <person name="Hibbett D.S."/>
            <person name="Martin F."/>
        </authorList>
    </citation>
    <scope>NUCLEOTIDE SEQUENCE [LARGE SCALE GENOMIC DNA]</scope>
    <source>
        <strain evidence="2">LaAM-08-1</strain>
    </source>
</reference>
<organism evidence="1 2">
    <name type="scientific">Laccaria amethystina LaAM-08-1</name>
    <dbReference type="NCBI Taxonomy" id="1095629"/>
    <lineage>
        <taxon>Eukaryota</taxon>
        <taxon>Fungi</taxon>
        <taxon>Dikarya</taxon>
        <taxon>Basidiomycota</taxon>
        <taxon>Agaricomycotina</taxon>
        <taxon>Agaricomycetes</taxon>
        <taxon>Agaricomycetidae</taxon>
        <taxon>Agaricales</taxon>
        <taxon>Agaricineae</taxon>
        <taxon>Hydnangiaceae</taxon>
        <taxon>Laccaria</taxon>
    </lineage>
</organism>
<reference evidence="1 2" key="1">
    <citation type="submission" date="2014-04" db="EMBL/GenBank/DDBJ databases">
        <authorList>
            <consortium name="DOE Joint Genome Institute"/>
            <person name="Kuo A."/>
            <person name="Kohler A."/>
            <person name="Nagy L.G."/>
            <person name="Floudas D."/>
            <person name="Copeland A."/>
            <person name="Barry K.W."/>
            <person name="Cichocki N."/>
            <person name="Veneault-Fourrey C."/>
            <person name="LaButti K."/>
            <person name="Lindquist E.A."/>
            <person name="Lipzen A."/>
            <person name="Lundell T."/>
            <person name="Morin E."/>
            <person name="Murat C."/>
            <person name="Sun H."/>
            <person name="Tunlid A."/>
            <person name="Henrissat B."/>
            <person name="Grigoriev I.V."/>
            <person name="Hibbett D.S."/>
            <person name="Martin F."/>
            <person name="Nordberg H.P."/>
            <person name="Cantor M.N."/>
            <person name="Hua S.X."/>
        </authorList>
    </citation>
    <scope>NUCLEOTIDE SEQUENCE [LARGE SCALE GENOMIC DNA]</scope>
    <source>
        <strain evidence="1 2">LaAM-08-1</strain>
    </source>
</reference>
<dbReference type="Proteomes" id="UP000054477">
    <property type="component" value="Unassembled WGS sequence"/>
</dbReference>
<proteinExistence type="predicted"/>
<dbReference type="AlphaFoldDB" id="A0A0C9XB49"/>